<dbReference type="EMBL" id="BMAO01003017">
    <property type="protein sequence ID" value="GFQ85078.1"/>
    <property type="molecule type" value="Genomic_DNA"/>
</dbReference>
<organism evidence="1 2">
    <name type="scientific">Trichonephila clavata</name>
    <name type="common">Joro spider</name>
    <name type="synonym">Nephila clavata</name>
    <dbReference type="NCBI Taxonomy" id="2740835"/>
    <lineage>
        <taxon>Eukaryota</taxon>
        <taxon>Metazoa</taxon>
        <taxon>Ecdysozoa</taxon>
        <taxon>Arthropoda</taxon>
        <taxon>Chelicerata</taxon>
        <taxon>Arachnida</taxon>
        <taxon>Araneae</taxon>
        <taxon>Araneomorphae</taxon>
        <taxon>Entelegynae</taxon>
        <taxon>Araneoidea</taxon>
        <taxon>Nephilidae</taxon>
        <taxon>Trichonephila</taxon>
    </lineage>
</organism>
<evidence type="ECO:0000313" key="2">
    <source>
        <dbReference type="Proteomes" id="UP000887116"/>
    </source>
</evidence>
<keyword evidence="2" id="KW-1185">Reference proteome</keyword>
<comment type="caution">
    <text evidence="1">The sequence shown here is derived from an EMBL/GenBank/DDBJ whole genome shotgun (WGS) entry which is preliminary data.</text>
</comment>
<evidence type="ECO:0000313" key="1">
    <source>
        <dbReference type="EMBL" id="GFQ85078.1"/>
    </source>
</evidence>
<gene>
    <name evidence="1" type="ORF">TNCT_439181</name>
</gene>
<dbReference type="Proteomes" id="UP000887116">
    <property type="component" value="Unassembled WGS sequence"/>
</dbReference>
<protein>
    <submittedName>
        <fullName evidence="1">Uncharacterized protein</fullName>
    </submittedName>
</protein>
<accession>A0A8X6GLM4</accession>
<proteinExistence type="predicted"/>
<dbReference type="AlphaFoldDB" id="A0A8X6GLM4"/>
<reference evidence="1" key="1">
    <citation type="submission" date="2020-07" db="EMBL/GenBank/DDBJ databases">
        <title>Multicomponent nature underlies the extraordinary mechanical properties of spider dragline silk.</title>
        <authorList>
            <person name="Kono N."/>
            <person name="Nakamura H."/>
            <person name="Mori M."/>
            <person name="Yoshida Y."/>
            <person name="Ohtoshi R."/>
            <person name="Malay A.D."/>
            <person name="Moran D.A.P."/>
            <person name="Tomita M."/>
            <person name="Numata K."/>
            <person name="Arakawa K."/>
        </authorList>
    </citation>
    <scope>NUCLEOTIDE SEQUENCE</scope>
</reference>
<name>A0A8X6GLM4_TRICU</name>
<sequence>MARQRGLVHIVKSSLASALDHARQHVMGVSPPSSFEESSGGYTGHVRKVWEFGSGPNGTGRIRAFAKNGDIKREFRFGYGKPFDSSAKKDLPFLG</sequence>